<proteinExistence type="predicted"/>
<accession>A0A6J5L3D6</accession>
<gene>
    <name evidence="2" type="ORF">UFOVP268_48</name>
    <name evidence="1" type="ORF">UFOVP97_30</name>
</gene>
<sequence>MPIQFLPQQQNPMWSGIGDLLGLLGGGAIGYGLGQHKQSQTVQSLKGLGISEQEANIIAKLPPQLQAQFIKEKMKEREARRQTEVASNILNPQATYGMPPGTNMEQVLGNLGGQQSNQQQVPQPMQQPMQQPGYEKRIQAALSGGLNPQLLNTVERSAAHTEKQAQKEKEFASKERTEAYKITAPLRAEITKQAENADNLVGVMKEQKKLSDSGKMNAPLYIAAIDKFMPFDALKSPATQTFQSLEKEFLKDLKSIFGGRITDREMDTFLRSIPKATNSPEAQKMIMDRLDAYYKAKQLKFRVMRQVIKENNGIPPLDLQEIIQEKTSKKELEYANRFRGIPKGGQLVRNKAGKYAIKMPNGEIKPYNPNL</sequence>
<evidence type="ECO:0000313" key="1">
    <source>
        <dbReference type="EMBL" id="CAB4127767.1"/>
    </source>
</evidence>
<dbReference type="EMBL" id="LR796216">
    <property type="protein sequence ID" value="CAB4127767.1"/>
    <property type="molecule type" value="Genomic_DNA"/>
</dbReference>
<protein>
    <submittedName>
        <fullName evidence="1">Uncharacterized protein</fullName>
    </submittedName>
</protein>
<organism evidence="1">
    <name type="scientific">uncultured Caudovirales phage</name>
    <dbReference type="NCBI Taxonomy" id="2100421"/>
    <lineage>
        <taxon>Viruses</taxon>
        <taxon>Duplodnaviria</taxon>
        <taxon>Heunggongvirae</taxon>
        <taxon>Uroviricota</taxon>
        <taxon>Caudoviricetes</taxon>
        <taxon>Peduoviridae</taxon>
        <taxon>Maltschvirus</taxon>
        <taxon>Maltschvirus maltsch</taxon>
    </lineage>
</organism>
<dbReference type="EMBL" id="LR796286">
    <property type="protein sequence ID" value="CAB4134356.1"/>
    <property type="molecule type" value="Genomic_DNA"/>
</dbReference>
<reference evidence="1" key="1">
    <citation type="submission" date="2020-04" db="EMBL/GenBank/DDBJ databases">
        <authorList>
            <person name="Chiriac C."/>
            <person name="Salcher M."/>
            <person name="Ghai R."/>
            <person name="Kavagutti S V."/>
        </authorList>
    </citation>
    <scope>NUCLEOTIDE SEQUENCE</scope>
</reference>
<name>A0A6J5L3D6_9CAUD</name>
<evidence type="ECO:0000313" key="2">
    <source>
        <dbReference type="EMBL" id="CAB4134356.1"/>
    </source>
</evidence>